<evidence type="ECO:0000256" key="1">
    <source>
        <dbReference type="SAM" id="MobiDB-lite"/>
    </source>
</evidence>
<feature type="region of interest" description="Disordered" evidence="1">
    <location>
        <begin position="1"/>
        <end position="54"/>
    </location>
</feature>
<keyword evidence="3" id="KW-1185">Reference proteome</keyword>
<name>K0RJX2_THAOC</name>
<proteinExistence type="predicted"/>
<evidence type="ECO:0000313" key="2">
    <source>
        <dbReference type="EMBL" id="EJK49146.1"/>
    </source>
</evidence>
<feature type="compositionally biased region" description="Basic and acidic residues" evidence="1">
    <location>
        <begin position="8"/>
        <end position="22"/>
    </location>
</feature>
<accession>K0RJX2</accession>
<organism evidence="2 3">
    <name type="scientific">Thalassiosira oceanica</name>
    <name type="common">Marine diatom</name>
    <dbReference type="NCBI Taxonomy" id="159749"/>
    <lineage>
        <taxon>Eukaryota</taxon>
        <taxon>Sar</taxon>
        <taxon>Stramenopiles</taxon>
        <taxon>Ochrophyta</taxon>
        <taxon>Bacillariophyta</taxon>
        <taxon>Coscinodiscophyceae</taxon>
        <taxon>Thalassiosirophycidae</taxon>
        <taxon>Thalassiosirales</taxon>
        <taxon>Thalassiosiraceae</taxon>
        <taxon>Thalassiosira</taxon>
    </lineage>
</organism>
<evidence type="ECO:0000313" key="3">
    <source>
        <dbReference type="Proteomes" id="UP000266841"/>
    </source>
</evidence>
<reference evidence="2 3" key="1">
    <citation type="journal article" date="2012" name="Genome Biol.">
        <title>Genome and low-iron response of an oceanic diatom adapted to chronic iron limitation.</title>
        <authorList>
            <person name="Lommer M."/>
            <person name="Specht M."/>
            <person name="Roy A.S."/>
            <person name="Kraemer L."/>
            <person name="Andreson R."/>
            <person name="Gutowska M.A."/>
            <person name="Wolf J."/>
            <person name="Bergner S.V."/>
            <person name="Schilhabel M.B."/>
            <person name="Klostermeier U.C."/>
            <person name="Beiko R.G."/>
            <person name="Rosenstiel P."/>
            <person name="Hippler M."/>
            <person name="Laroche J."/>
        </authorList>
    </citation>
    <scope>NUCLEOTIDE SEQUENCE [LARGE SCALE GENOMIC DNA]</scope>
    <source>
        <strain evidence="2 3">CCMP1005</strain>
    </source>
</reference>
<protein>
    <submittedName>
        <fullName evidence="2">Uncharacterized protein</fullName>
    </submittedName>
</protein>
<dbReference type="AlphaFoldDB" id="K0RJX2"/>
<sequence length="251" mass="27370">MLSPIFIDRNRETNRRRARESSATHLKIAHSSDFATRRDSPDSRPDDDPLGRDAVPAASAASILRRAPRLHSRVPTAVVWILPSAAACVTSLKLYRMAPSLHSALGKKVTYGYTSAVTPGAVAMVGISNGTPEWSWFVVGSSVDSPRAAREVRMMALARVAGGRSLRCALAISAAPRRLTRTSQQGRRSLQGSRPWPFVRLPLGGNLPRGGTPELRGADLSEFFTERHRFCPLRSAVPVIKRFKLAIDPQG</sequence>
<comment type="caution">
    <text evidence="2">The sequence shown here is derived from an EMBL/GenBank/DDBJ whole genome shotgun (WGS) entry which is preliminary data.</text>
</comment>
<feature type="compositionally biased region" description="Basic and acidic residues" evidence="1">
    <location>
        <begin position="35"/>
        <end position="51"/>
    </location>
</feature>
<dbReference type="EMBL" id="AGNL01045073">
    <property type="protein sequence ID" value="EJK49146.1"/>
    <property type="molecule type" value="Genomic_DNA"/>
</dbReference>
<gene>
    <name evidence="2" type="ORF">THAOC_32008</name>
</gene>
<dbReference type="Proteomes" id="UP000266841">
    <property type="component" value="Unassembled WGS sequence"/>
</dbReference>